<proteinExistence type="predicted"/>
<keyword evidence="2" id="KW-1185">Reference proteome</keyword>
<dbReference type="AlphaFoldDB" id="A0A7G8PWZ9"/>
<evidence type="ECO:0008006" key="3">
    <source>
        <dbReference type="Google" id="ProtNLM"/>
    </source>
</evidence>
<dbReference type="RefSeq" id="WP_186988869.1">
    <property type="nucleotide sequence ID" value="NZ_CP052909.1"/>
</dbReference>
<gene>
    <name evidence="1" type="ORF">ALE3EI_2324</name>
</gene>
<protein>
    <recommendedName>
        <fullName evidence="3">Lipoprotein</fullName>
    </recommendedName>
</protein>
<dbReference type="KEGG" id="alti:ALE3EI_2324"/>
<reference evidence="1 2" key="1">
    <citation type="submission" date="2020-04" db="EMBL/GenBank/DDBJ databases">
        <title>Genome sequence of Altibacter aquimarinus strain ALE3EI.</title>
        <authorList>
            <person name="Oh H.-M."/>
            <person name="Jang D."/>
        </authorList>
    </citation>
    <scope>NUCLEOTIDE SEQUENCE [LARGE SCALE GENOMIC DNA]</scope>
    <source>
        <strain evidence="1 2">ALE3EI</strain>
    </source>
</reference>
<sequence>MKQIRISTISLIALAIMASSGCQHDHEKPILHVPQGKVGVVGFGSLMSLKAIEDVLERSYTDSTYQIHLLEYKRAWNFVGSTKDPKLPQELLDFDSYYIYENDTLMFDNIVFLNIIDHPGSKVNAILYFLSPNDLIALDRMEIGYERIDVTNNIEEFTIKGGEIYAYRALPNYTLTSQNKNQKNIIDESYYDLVIQACDSIGQHFRQEFNASTIPVDTLMVAPTLNKKKSVLPNA</sequence>
<dbReference type="Proteomes" id="UP000515514">
    <property type="component" value="Chromosome"/>
</dbReference>
<dbReference type="PROSITE" id="PS51257">
    <property type="entry name" value="PROKAR_LIPOPROTEIN"/>
    <property type="match status" value="1"/>
</dbReference>
<organism evidence="1 2">
    <name type="scientific">Constantimarinum furrinae</name>
    <dbReference type="NCBI Taxonomy" id="2562285"/>
    <lineage>
        <taxon>Bacteria</taxon>
        <taxon>Pseudomonadati</taxon>
        <taxon>Bacteroidota</taxon>
        <taxon>Flavobacteriia</taxon>
        <taxon>Flavobacteriales</taxon>
        <taxon>Flavobacteriaceae</taxon>
        <taxon>Altibacter/Constantimarinum group</taxon>
        <taxon>Constantimarinum</taxon>
    </lineage>
</organism>
<dbReference type="EMBL" id="CP052909">
    <property type="protein sequence ID" value="QNJ98865.1"/>
    <property type="molecule type" value="Genomic_DNA"/>
</dbReference>
<evidence type="ECO:0000313" key="2">
    <source>
        <dbReference type="Proteomes" id="UP000515514"/>
    </source>
</evidence>
<accession>A0A7G8PWZ9</accession>
<evidence type="ECO:0000313" key="1">
    <source>
        <dbReference type="EMBL" id="QNJ98865.1"/>
    </source>
</evidence>
<dbReference type="Gene3D" id="3.10.490.10">
    <property type="entry name" value="Gamma-glutamyl cyclotransferase-like"/>
    <property type="match status" value="1"/>
</dbReference>
<name>A0A7G8PWZ9_9FLAO</name>